<dbReference type="Gene3D" id="1.10.630.10">
    <property type="entry name" value="Cytochrome P450"/>
    <property type="match status" value="1"/>
</dbReference>
<dbReference type="InterPro" id="IPR036396">
    <property type="entry name" value="Cyt_P450_sf"/>
</dbReference>
<dbReference type="PRINTS" id="PR00463">
    <property type="entry name" value="EP450I"/>
</dbReference>
<dbReference type="AlphaFoldDB" id="A0A8H5B386"/>
<organism evidence="11 12">
    <name type="scientific">Psilocybe cf. subviscida</name>
    <dbReference type="NCBI Taxonomy" id="2480587"/>
    <lineage>
        <taxon>Eukaryota</taxon>
        <taxon>Fungi</taxon>
        <taxon>Dikarya</taxon>
        <taxon>Basidiomycota</taxon>
        <taxon>Agaricomycotina</taxon>
        <taxon>Agaricomycetes</taxon>
        <taxon>Agaricomycetidae</taxon>
        <taxon>Agaricales</taxon>
        <taxon>Agaricineae</taxon>
        <taxon>Strophariaceae</taxon>
        <taxon>Psilocybe</taxon>
    </lineage>
</organism>
<evidence type="ECO:0000256" key="3">
    <source>
        <dbReference type="ARBA" id="ARBA00010617"/>
    </source>
</evidence>
<dbReference type="InterPro" id="IPR002401">
    <property type="entry name" value="Cyt_P450_E_grp-I"/>
</dbReference>
<comment type="similarity">
    <text evidence="3 10">Belongs to the cytochrome P450 family.</text>
</comment>
<evidence type="ECO:0000256" key="9">
    <source>
        <dbReference type="PIRSR" id="PIRSR602401-1"/>
    </source>
</evidence>
<evidence type="ECO:0000256" key="5">
    <source>
        <dbReference type="ARBA" id="ARBA00022723"/>
    </source>
</evidence>
<evidence type="ECO:0000256" key="1">
    <source>
        <dbReference type="ARBA" id="ARBA00001971"/>
    </source>
</evidence>
<dbReference type="Proteomes" id="UP000567179">
    <property type="component" value="Unassembled WGS sequence"/>
</dbReference>
<dbReference type="CDD" id="cd11065">
    <property type="entry name" value="CYP64-like"/>
    <property type="match status" value="1"/>
</dbReference>
<dbReference type="GO" id="GO:0016705">
    <property type="term" value="F:oxidoreductase activity, acting on paired donors, with incorporation or reduction of molecular oxygen"/>
    <property type="evidence" value="ECO:0007669"/>
    <property type="project" value="InterPro"/>
</dbReference>
<comment type="pathway">
    <text evidence="2">Secondary metabolite biosynthesis.</text>
</comment>
<evidence type="ECO:0000313" key="11">
    <source>
        <dbReference type="EMBL" id="KAF5315496.1"/>
    </source>
</evidence>
<dbReference type="EMBL" id="JAACJJ010000043">
    <property type="protein sequence ID" value="KAF5315496.1"/>
    <property type="molecule type" value="Genomic_DNA"/>
</dbReference>
<keyword evidence="8 10" id="KW-0503">Monooxygenase</keyword>
<keyword evidence="12" id="KW-1185">Reference proteome</keyword>
<dbReference type="OrthoDB" id="2789670at2759"/>
<keyword evidence="6 10" id="KW-0560">Oxidoreductase</keyword>
<dbReference type="Pfam" id="PF00067">
    <property type="entry name" value="p450"/>
    <property type="match status" value="1"/>
</dbReference>
<sequence length="484" mass="54970">MGYLTSPTGWAVVLAVTTLFVFLQSRRSKSRQSSLPPGPPVTNWLLGHLSILPATKPWKIYTEWGRQYGPILHLRAATQHMIFLSSLEDCSELLEKRSNLYSDRPTYTMAELMGWDFNAGVLPYGPRWRRQRRLFDQMFSRKVASLSYRPQQSRKINDMLYDLLTCPEDFRDHVKTMSAAIVMSTAYGYDVKPKGDHFVKIAEEAIERIALAVVPGAALVNAMPIMKHLPSWFPGAGFQKIASDTKKLTIQMRQEPFKHAKKKMEAGTPADCIVSKLLPSCKTNEEVGDLQEFAAMIYAAGADTTTVSMNSFIYAMAVFPEVQRKAQQEIDKVIGRERFPTFEDWESLPYTEAIMREILRWKPVLPLGVAHRVTEDDIYKGYLIPKGALILVNVWAISRDESRYKDAEMFNPDRFLDELGELNDDECDFTFGFGRRICPGRHMGRATLWLSMATTLWAFNMGKAKDASGNEIPISGEYSDGMIR</sequence>
<evidence type="ECO:0000256" key="8">
    <source>
        <dbReference type="ARBA" id="ARBA00023033"/>
    </source>
</evidence>
<dbReference type="PANTHER" id="PTHR46300">
    <property type="entry name" value="P450, PUTATIVE (EUROFUNG)-RELATED-RELATED"/>
    <property type="match status" value="1"/>
</dbReference>
<keyword evidence="5 9" id="KW-0479">Metal-binding</keyword>
<evidence type="ECO:0000256" key="2">
    <source>
        <dbReference type="ARBA" id="ARBA00005179"/>
    </source>
</evidence>
<dbReference type="PRINTS" id="PR00385">
    <property type="entry name" value="P450"/>
</dbReference>
<dbReference type="GO" id="GO:0004497">
    <property type="term" value="F:monooxygenase activity"/>
    <property type="evidence" value="ECO:0007669"/>
    <property type="project" value="UniProtKB-KW"/>
</dbReference>
<dbReference type="InterPro" id="IPR001128">
    <property type="entry name" value="Cyt_P450"/>
</dbReference>
<evidence type="ECO:0000256" key="4">
    <source>
        <dbReference type="ARBA" id="ARBA00022617"/>
    </source>
</evidence>
<dbReference type="GO" id="GO:0020037">
    <property type="term" value="F:heme binding"/>
    <property type="evidence" value="ECO:0007669"/>
    <property type="project" value="InterPro"/>
</dbReference>
<accession>A0A8H5B386</accession>
<comment type="cofactor">
    <cofactor evidence="1 9">
        <name>heme</name>
        <dbReference type="ChEBI" id="CHEBI:30413"/>
    </cofactor>
</comment>
<dbReference type="GO" id="GO:0005506">
    <property type="term" value="F:iron ion binding"/>
    <property type="evidence" value="ECO:0007669"/>
    <property type="project" value="InterPro"/>
</dbReference>
<feature type="binding site" description="axial binding residue" evidence="9">
    <location>
        <position position="438"/>
    </location>
    <ligand>
        <name>heme</name>
        <dbReference type="ChEBI" id="CHEBI:30413"/>
    </ligand>
    <ligandPart>
        <name>Fe</name>
        <dbReference type="ChEBI" id="CHEBI:18248"/>
    </ligandPart>
</feature>
<evidence type="ECO:0000256" key="10">
    <source>
        <dbReference type="RuleBase" id="RU000461"/>
    </source>
</evidence>
<reference evidence="11 12" key="1">
    <citation type="journal article" date="2020" name="ISME J.">
        <title>Uncovering the hidden diversity of litter-decomposition mechanisms in mushroom-forming fungi.</title>
        <authorList>
            <person name="Floudas D."/>
            <person name="Bentzer J."/>
            <person name="Ahren D."/>
            <person name="Johansson T."/>
            <person name="Persson P."/>
            <person name="Tunlid A."/>
        </authorList>
    </citation>
    <scope>NUCLEOTIDE SEQUENCE [LARGE SCALE GENOMIC DNA]</scope>
    <source>
        <strain evidence="11 12">CBS 101986</strain>
    </source>
</reference>
<keyword evidence="7 9" id="KW-0408">Iron</keyword>
<name>A0A8H5B386_9AGAR</name>
<proteinExistence type="inferred from homology"/>
<dbReference type="InterPro" id="IPR050364">
    <property type="entry name" value="Cytochrome_P450_fung"/>
</dbReference>
<dbReference type="PROSITE" id="PS00086">
    <property type="entry name" value="CYTOCHROME_P450"/>
    <property type="match status" value="1"/>
</dbReference>
<evidence type="ECO:0000256" key="7">
    <source>
        <dbReference type="ARBA" id="ARBA00023004"/>
    </source>
</evidence>
<gene>
    <name evidence="11" type="ORF">D9619_007173</name>
</gene>
<evidence type="ECO:0000313" key="12">
    <source>
        <dbReference type="Proteomes" id="UP000567179"/>
    </source>
</evidence>
<keyword evidence="4 9" id="KW-0349">Heme</keyword>
<dbReference type="SUPFAM" id="SSF48264">
    <property type="entry name" value="Cytochrome P450"/>
    <property type="match status" value="1"/>
</dbReference>
<comment type="caution">
    <text evidence="11">The sequence shown here is derived from an EMBL/GenBank/DDBJ whole genome shotgun (WGS) entry which is preliminary data.</text>
</comment>
<evidence type="ECO:0008006" key="13">
    <source>
        <dbReference type="Google" id="ProtNLM"/>
    </source>
</evidence>
<dbReference type="InterPro" id="IPR017972">
    <property type="entry name" value="Cyt_P450_CS"/>
</dbReference>
<protein>
    <recommendedName>
        <fullName evidence="13">Cytochrome P450</fullName>
    </recommendedName>
</protein>
<dbReference type="PANTHER" id="PTHR46300:SF7">
    <property type="entry name" value="P450, PUTATIVE (EUROFUNG)-RELATED"/>
    <property type="match status" value="1"/>
</dbReference>
<evidence type="ECO:0000256" key="6">
    <source>
        <dbReference type="ARBA" id="ARBA00023002"/>
    </source>
</evidence>